<feature type="transmembrane region" description="Helical" evidence="5">
    <location>
        <begin position="123"/>
        <end position="145"/>
    </location>
</feature>
<keyword evidence="3 5" id="KW-1133">Transmembrane helix</keyword>
<evidence type="ECO:0000256" key="2">
    <source>
        <dbReference type="ARBA" id="ARBA00022692"/>
    </source>
</evidence>
<feature type="transmembrane region" description="Helical" evidence="5">
    <location>
        <begin position="249"/>
        <end position="269"/>
    </location>
</feature>
<accession>A0A6V7V8S2</accession>
<dbReference type="SUPFAM" id="SSF81321">
    <property type="entry name" value="Family A G protein-coupled receptor-like"/>
    <property type="match status" value="1"/>
</dbReference>
<dbReference type="GO" id="GO:0004930">
    <property type="term" value="F:G protein-coupled receptor activity"/>
    <property type="evidence" value="ECO:0007669"/>
    <property type="project" value="InterPro"/>
</dbReference>
<reference evidence="6 7" key="1">
    <citation type="submission" date="2020-08" db="EMBL/GenBank/DDBJ databases">
        <authorList>
            <person name="Koutsovoulos G."/>
            <person name="Danchin GJ E."/>
        </authorList>
    </citation>
    <scope>NUCLEOTIDE SEQUENCE [LARGE SCALE GENOMIC DNA]</scope>
</reference>
<dbReference type="AlphaFoldDB" id="A0A6V7V8S2"/>
<sequence length="317" mass="36886">MIIDVDVQKIYYNVFSGFFCSICAIFLIILIRPLYYFSKERKALLILFSKSCANIIYQIRQIYVCIYRYFSFSSSYWSYFFLAPSAGVLLNAAYFHIIVLAINRFHAVFFPLSYQKYWKLKNIKYFICLTWLVVIIWSAVQYVAFRLDIANTGILGILINKILMDHDQALLLAICISAPLYLAILTKFIYDYKHKKVGVDVQLQKDRILILIVFTSSLIPCPVQIAIYQASLYVNTNMKNTLTAVIFNILYNLGYTLIQFIEEICLLFASKEFYKLVLKQFFKNNNQTSVIKTIIVKPYAQQDKNNKNKNGNLVAVN</sequence>
<feature type="transmembrane region" description="Helical" evidence="5">
    <location>
        <begin position="76"/>
        <end position="102"/>
    </location>
</feature>
<dbReference type="Pfam" id="PF10323">
    <property type="entry name" value="7TM_GPCR_Srv"/>
    <property type="match status" value="1"/>
</dbReference>
<dbReference type="InterPro" id="IPR019426">
    <property type="entry name" value="7TM_GPCR_serpentine_rcpt_Srv"/>
</dbReference>
<dbReference type="InterPro" id="IPR000276">
    <property type="entry name" value="GPCR_Rhodpsn"/>
</dbReference>
<feature type="transmembrane region" description="Helical" evidence="5">
    <location>
        <begin position="208"/>
        <end position="229"/>
    </location>
</feature>
<evidence type="ECO:0000313" key="6">
    <source>
        <dbReference type="EMBL" id="CAD2171307.1"/>
    </source>
</evidence>
<dbReference type="PROSITE" id="PS00237">
    <property type="entry name" value="G_PROTEIN_RECEP_F1_1"/>
    <property type="match status" value="1"/>
</dbReference>
<evidence type="ECO:0000313" key="7">
    <source>
        <dbReference type="Proteomes" id="UP000580250"/>
    </source>
</evidence>
<keyword evidence="4 5" id="KW-0472">Membrane</keyword>
<organism evidence="6 7">
    <name type="scientific">Meloidogyne enterolobii</name>
    <name type="common">Root-knot nematode worm</name>
    <name type="synonym">Meloidogyne mayaguensis</name>
    <dbReference type="NCBI Taxonomy" id="390850"/>
    <lineage>
        <taxon>Eukaryota</taxon>
        <taxon>Metazoa</taxon>
        <taxon>Ecdysozoa</taxon>
        <taxon>Nematoda</taxon>
        <taxon>Chromadorea</taxon>
        <taxon>Rhabditida</taxon>
        <taxon>Tylenchina</taxon>
        <taxon>Tylenchomorpha</taxon>
        <taxon>Tylenchoidea</taxon>
        <taxon>Meloidogynidae</taxon>
        <taxon>Meloidogyninae</taxon>
        <taxon>Meloidogyne</taxon>
    </lineage>
</organism>
<dbReference type="OrthoDB" id="5896217at2759"/>
<feature type="transmembrane region" description="Helical" evidence="5">
    <location>
        <begin position="12"/>
        <end position="31"/>
    </location>
</feature>
<comment type="caution">
    <text evidence="6">The sequence shown here is derived from an EMBL/GenBank/DDBJ whole genome shotgun (WGS) entry which is preliminary data.</text>
</comment>
<dbReference type="Gene3D" id="1.20.1070.10">
    <property type="entry name" value="Rhodopsin 7-helix transmembrane proteins"/>
    <property type="match status" value="1"/>
</dbReference>
<gene>
    <name evidence="6" type="ORF">MENT_LOCUS22769</name>
</gene>
<proteinExistence type="predicted"/>
<feature type="transmembrane region" description="Helical" evidence="5">
    <location>
        <begin position="169"/>
        <end position="188"/>
    </location>
</feature>
<evidence type="ECO:0000256" key="5">
    <source>
        <dbReference type="SAM" id="Phobius"/>
    </source>
</evidence>
<evidence type="ECO:0000256" key="4">
    <source>
        <dbReference type="ARBA" id="ARBA00023136"/>
    </source>
</evidence>
<evidence type="ECO:0000256" key="3">
    <source>
        <dbReference type="ARBA" id="ARBA00022989"/>
    </source>
</evidence>
<dbReference type="CDD" id="cd00637">
    <property type="entry name" value="7tm_classA_rhodopsin-like"/>
    <property type="match status" value="1"/>
</dbReference>
<name>A0A6V7V8S2_MELEN</name>
<keyword evidence="2 5" id="KW-0812">Transmembrane</keyword>
<protein>
    <submittedName>
        <fullName evidence="6">Uncharacterized protein</fullName>
    </submittedName>
</protein>
<comment type="subcellular location">
    <subcellularLocation>
        <location evidence="1">Membrane</location>
    </subcellularLocation>
</comment>
<dbReference type="EMBL" id="CAJEWN010000181">
    <property type="protein sequence ID" value="CAD2171307.1"/>
    <property type="molecule type" value="Genomic_DNA"/>
</dbReference>
<evidence type="ECO:0000256" key="1">
    <source>
        <dbReference type="ARBA" id="ARBA00004370"/>
    </source>
</evidence>
<dbReference type="Proteomes" id="UP000580250">
    <property type="component" value="Unassembled WGS sequence"/>
</dbReference>
<dbReference type="GO" id="GO:0016020">
    <property type="term" value="C:membrane"/>
    <property type="evidence" value="ECO:0007669"/>
    <property type="project" value="UniProtKB-SubCell"/>
</dbReference>